<dbReference type="PANTHER" id="PTHR47623:SF1">
    <property type="entry name" value="OS09G0287300 PROTEIN"/>
    <property type="match status" value="1"/>
</dbReference>
<sequence>MQEAFRDEGGSRLATVTTGVYRLYLLRHARAGWAAPGSSDFDRALDDQGYAEAELIAAEMADQGYQPQLVVSSTAVRCRETAEPLRRAFGEDLPIEYVDTLYRGSVDTYAEVAFAERTEASILIVGHNPMVEEFFRLVVGQPIADATAPNGFPTAALATIDFDRKPSDRDYTGGRLSCFMTPRSGL</sequence>
<dbReference type="EC" id="3.1.3.-" evidence="1"/>
<name>A0A7W6GH73_9HYPH</name>
<dbReference type="InterPro" id="IPR013078">
    <property type="entry name" value="His_Pase_superF_clade-1"/>
</dbReference>
<dbReference type="AlphaFoldDB" id="A0A7W6GH73"/>
<organism evidence="1 2">
    <name type="scientific">Mycoplana azooxidifex</name>
    <dbReference type="NCBI Taxonomy" id="1636188"/>
    <lineage>
        <taxon>Bacteria</taxon>
        <taxon>Pseudomonadati</taxon>
        <taxon>Pseudomonadota</taxon>
        <taxon>Alphaproteobacteria</taxon>
        <taxon>Hyphomicrobiales</taxon>
        <taxon>Rhizobiaceae</taxon>
        <taxon>Mycoplana</taxon>
    </lineage>
</organism>
<keyword evidence="1" id="KW-0378">Hydrolase</keyword>
<reference evidence="1 2" key="1">
    <citation type="submission" date="2020-08" db="EMBL/GenBank/DDBJ databases">
        <title>Genomic Encyclopedia of Type Strains, Phase IV (KMG-IV): sequencing the most valuable type-strain genomes for metagenomic binning, comparative biology and taxonomic classification.</title>
        <authorList>
            <person name="Goeker M."/>
        </authorList>
    </citation>
    <scope>NUCLEOTIDE SEQUENCE [LARGE SCALE GENOMIC DNA]</scope>
    <source>
        <strain evidence="1 2">DSM 100211</strain>
    </source>
</reference>
<comment type="caution">
    <text evidence="1">The sequence shown here is derived from an EMBL/GenBank/DDBJ whole genome shotgun (WGS) entry which is preliminary data.</text>
</comment>
<dbReference type="EMBL" id="JACIEE010000001">
    <property type="protein sequence ID" value="MBB3975080.1"/>
    <property type="molecule type" value="Genomic_DNA"/>
</dbReference>
<dbReference type="Gene3D" id="3.40.50.1240">
    <property type="entry name" value="Phosphoglycerate mutase-like"/>
    <property type="match status" value="1"/>
</dbReference>
<dbReference type="SUPFAM" id="SSF53254">
    <property type="entry name" value="Phosphoglycerate mutase-like"/>
    <property type="match status" value="1"/>
</dbReference>
<dbReference type="Proteomes" id="UP000574761">
    <property type="component" value="Unassembled WGS sequence"/>
</dbReference>
<dbReference type="CDD" id="cd07067">
    <property type="entry name" value="HP_PGM_like"/>
    <property type="match status" value="1"/>
</dbReference>
<evidence type="ECO:0000313" key="2">
    <source>
        <dbReference type="Proteomes" id="UP000574761"/>
    </source>
</evidence>
<gene>
    <name evidence="1" type="ORF">GGQ64_000256</name>
</gene>
<accession>A0A7W6GH73</accession>
<dbReference type="GO" id="GO:0016787">
    <property type="term" value="F:hydrolase activity"/>
    <property type="evidence" value="ECO:0007669"/>
    <property type="project" value="UniProtKB-KW"/>
</dbReference>
<keyword evidence="2" id="KW-1185">Reference proteome</keyword>
<dbReference type="Pfam" id="PF00300">
    <property type="entry name" value="His_Phos_1"/>
    <property type="match status" value="1"/>
</dbReference>
<dbReference type="RefSeq" id="WP_183798053.1">
    <property type="nucleotide sequence ID" value="NZ_JACIEE010000001.1"/>
</dbReference>
<protein>
    <submittedName>
        <fullName evidence="1">Phosphohistidine phosphatase</fullName>
        <ecNumber evidence="1">3.1.3.-</ecNumber>
    </submittedName>
</protein>
<proteinExistence type="predicted"/>
<evidence type="ECO:0000313" key="1">
    <source>
        <dbReference type="EMBL" id="MBB3975080.1"/>
    </source>
</evidence>
<dbReference type="PANTHER" id="PTHR47623">
    <property type="entry name" value="OS09G0287300 PROTEIN"/>
    <property type="match status" value="1"/>
</dbReference>
<dbReference type="InterPro" id="IPR029033">
    <property type="entry name" value="His_PPase_superfam"/>
</dbReference>
<dbReference type="SMART" id="SM00855">
    <property type="entry name" value="PGAM"/>
    <property type="match status" value="1"/>
</dbReference>